<keyword evidence="9" id="KW-0576">Peroxisome</keyword>
<comment type="similarity">
    <text evidence="3">In the N-terminal section; belongs to the enoyl-CoA hydratase/isomerase family.</text>
</comment>
<keyword evidence="10" id="KW-0413">Isomerase</keyword>
<protein>
    <submittedName>
        <fullName evidence="17">3-hydroxyacyl-CoA dehydrogenase NAD-binding domain-containing protein</fullName>
    </submittedName>
</protein>
<dbReference type="InterPro" id="IPR001753">
    <property type="entry name" value="Enoyl-CoA_hydra/iso"/>
</dbReference>
<sequence length="704" mass="75726">MSDQVTLTRDGDIAVVTVNNPPVNALGTAVRQGLVRAMDDIDADTSVKAAIIIGEGRTFPAGADIREFGQKPQPPALWEVCTRIEETTKPVIAAIHGTALGGGLEISLGAHYRIADPKGRVGLPEVLIGVMPGAGGTIRLPRIIGIAPALEIMVSGRQVPAQEAHALGIIDRLAETDLLDDAKTFARALIAEGAGPRKTSDRTEGLGSDAENAAALQAARDGIVKKAKGLYAPARMVDSMEYSLSHSLLEASHYERDAFMSCLGTPQQQGLNHAFFAERASSKVPENGRAEPRPLNKIGVIGGGTMGAGITVAALNAGLNVTMVERDDESIAKGRQNVEKVYARDVQKGRKTEDQKAAIMARYIPSTDYADLADADLIIEAVFENMDVKKEVFGILDKVAKPGAVLASNTSYLNIDEIASATSRPQDVIGLHFFSPANIMRLLEIVIPSKASDDAIATGFALAKAMKKVPVRAGLCDGFIGNRILAKYGAAAAYMVEDGALPYAIDEALVNFGYPMGIHAMGDLAGLDIGWSNRKNKAASRSNDTRYTGTIADRICENGWFGQKTGKGWYVYEAGSRRGTPNPDIDAIITQARADLGITPRDFTEEEIIRRYLAAMINEGAKVLEEGIALKPSDIDVTFLFGYGFPRYRGGPMKYADMYGLENVLNDLREFEKEDPKFWKPAQLLVDMVEKGETFDDLNKRALA</sequence>
<evidence type="ECO:0000256" key="2">
    <source>
        <dbReference type="ARBA" id="ARBA00005005"/>
    </source>
</evidence>
<dbReference type="GO" id="GO:0016853">
    <property type="term" value="F:isomerase activity"/>
    <property type="evidence" value="ECO:0007669"/>
    <property type="project" value="UniProtKB-KW"/>
</dbReference>
<evidence type="ECO:0000256" key="11">
    <source>
        <dbReference type="ARBA" id="ARBA00023239"/>
    </source>
</evidence>
<keyword evidence="6" id="KW-0560">Oxidoreductase</keyword>
<evidence type="ECO:0000256" key="13">
    <source>
        <dbReference type="ARBA" id="ARBA00049556"/>
    </source>
</evidence>
<evidence type="ECO:0000256" key="10">
    <source>
        <dbReference type="ARBA" id="ARBA00023235"/>
    </source>
</evidence>
<dbReference type="InterPro" id="IPR018376">
    <property type="entry name" value="Enoyl-CoA_hyd/isom_CS"/>
</dbReference>
<evidence type="ECO:0000256" key="12">
    <source>
        <dbReference type="ARBA" id="ARBA00023268"/>
    </source>
</evidence>
<evidence type="ECO:0000256" key="14">
    <source>
        <dbReference type="RuleBase" id="RU003707"/>
    </source>
</evidence>
<comment type="catalytic activity">
    <reaction evidence="13">
        <text>a (3S)-3-hydroxyacyl-CoA + NAD(+) = a 3-oxoacyl-CoA + NADH + H(+)</text>
        <dbReference type="Rhea" id="RHEA:22432"/>
        <dbReference type="ChEBI" id="CHEBI:15378"/>
        <dbReference type="ChEBI" id="CHEBI:57318"/>
        <dbReference type="ChEBI" id="CHEBI:57540"/>
        <dbReference type="ChEBI" id="CHEBI:57945"/>
        <dbReference type="ChEBI" id="CHEBI:90726"/>
        <dbReference type="EC" id="1.1.1.35"/>
    </reaction>
</comment>
<keyword evidence="4" id="KW-0276">Fatty acid metabolism</keyword>
<evidence type="ECO:0000256" key="8">
    <source>
        <dbReference type="ARBA" id="ARBA00023098"/>
    </source>
</evidence>
<reference evidence="17" key="2">
    <citation type="submission" date="2023-02" db="EMBL/GenBank/DDBJ databases">
        <title>'Rhodoalgimonas zhirmunskyi' gen. nov., isolated from a red alga.</title>
        <authorList>
            <person name="Nedashkovskaya O.I."/>
            <person name="Otstavnykh N.Y."/>
            <person name="Bystritskaya E.P."/>
            <person name="Balabanova L.A."/>
            <person name="Isaeva M.P."/>
        </authorList>
    </citation>
    <scope>NUCLEOTIDE SEQUENCE</scope>
    <source>
        <strain evidence="17">KCTC 52189</strain>
    </source>
</reference>
<dbReference type="EMBL" id="JANHAX010000003">
    <property type="protein sequence ID" value="MDQ2090723.1"/>
    <property type="molecule type" value="Genomic_DNA"/>
</dbReference>
<dbReference type="RefSeq" id="WP_306735991.1">
    <property type="nucleotide sequence ID" value="NZ_JANHAX010000003.1"/>
</dbReference>
<evidence type="ECO:0000256" key="9">
    <source>
        <dbReference type="ARBA" id="ARBA00023140"/>
    </source>
</evidence>
<dbReference type="GO" id="GO:0003857">
    <property type="term" value="F:(3S)-3-hydroxyacyl-CoA dehydrogenase (NAD+) activity"/>
    <property type="evidence" value="ECO:0007669"/>
    <property type="project" value="UniProtKB-EC"/>
</dbReference>
<dbReference type="InterPro" id="IPR008927">
    <property type="entry name" value="6-PGluconate_DH-like_C_sf"/>
</dbReference>
<evidence type="ECO:0000256" key="6">
    <source>
        <dbReference type="ARBA" id="ARBA00023002"/>
    </source>
</evidence>
<dbReference type="InterPro" id="IPR006108">
    <property type="entry name" value="3HC_DH_C"/>
</dbReference>
<evidence type="ECO:0000256" key="5">
    <source>
        <dbReference type="ARBA" id="ARBA00022963"/>
    </source>
</evidence>
<dbReference type="Pfam" id="PF02737">
    <property type="entry name" value="3HCDH_N"/>
    <property type="match status" value="1"/>
</dbReference>
<evidence type="ECO:0000259" key="16">
    <source>
        <dbReference type="Pfam" id="PF02737"/>
    </source>
</evidence>
<evidence type="ECO:0000256" key="4">
    <source>
        <dbReference type="ARBA" id="ARBA00022832"/>
    </source>
</evidence>
<keyword evidence="12" id="KW-0511">Multifunctional enzyme</keyword>
<dbReference type="Gene3D" id="3.90.226.10">
    <property type="entry name" value="2-enoyl-CoA Hydratase, Chain A, domain 1"/>
    <property type="match status" value="1"/>
</dbReference>
<dbReference type="SUPFAM" id="SSF48179">
    <property type="entry name" value="6-phosphogluconate dehydrogenase C-terminal domain-like"/>
    <property type="match status" value="2"/>
</dbReference>
<comment type="subcellular location">
    <subcellularLocation>
        <location evidence="1">Peroxisome</location>
    </subcellularLocation>
</comment>
<dbReference type="SUPFAM" id="SSF52096">
    <property type="entry name" value="ClpP/crotonase"/>
    <property type="match status" value="1"/>
</dbReference>
<dbReference type="Pfam" id="PF00725">
    <property type="entry name" value="3HCDH"/>
    <property type="match status" value="2"/>
</dbReference>
<dbReference type="GO" id="GO:0006631">
    <property type="term" value="P:fatty acid metabolic process"/>
    <property type="evidence" value="ECO:0007669"/>
    <property type="project" value="UniProtKB-KW"/>
</dbReference>
<comment type="pathway">
    <text evidence="2">Lipid metabolism; fatty acid beta-oxidation.</text>
</comment>
<dbReference type="InterPro" id="IPR006176">
    <property type="entry name" value="3-OHacyl-CoA_DH_NAD-bd"/>
</dbReference>
<keyword evidence="18" id="KW-1185">Reference proteome</keyword>
<dbReference type="Proteomes" id="UP001226762">
    <property type="component" value="Unassembled WGS sequence"/>
</dbReference>
<feature type="domain" description="3-hydroxyacyl-CoA dehydrogenase C-terminal" evidence="15">
    <location>
        <begin position="478"/>
        <end position="572"/>
    </location>
</feature>
<evidence type="ECO:0000256" key="3">
    <source>
        <dbReference type="ARBA" id="ARBA00008750"/>
    </source>
</evidence>
<dbReference type="FunFam" id="3.40.50.720:FF:000009">
    <property type="entry name" value="Fatty oxidation complex, alpha subunit"/>
    <property type="match status" value="1"/>
</dbReference>
<dbReference type="FunFam" id="1.10.1040.50:FF:000006">
    <property type="entry name" value="Peroxisomal bifunctional enzyme"/>
    <property type="match status" value="1"/>
</dbReference>
<comment type="similarity">
    <text evidence="14">Belongs to the enoyl-CoA hydratase/isomerase family.</text>
</comment>
<dbReference type="Pfam" id="PF00378">
    <property type="entry name" value="ECH_1"/>
    <property type="match status" value="1"/>
</dbReference>
<feature type="domain" description="3-hydroxyacyl-CoA dehydrogenase C-terminal" evidence="15">
    <location>
        <begin position="609"/>
        <end position="693"/>
    </location>
</feature>
<comment type="caution">
    <text evidence="17">The sequence shown here is derived from an EMBL/GenBank/DDBJ whole genome shotgun (WGS) entry which is preliminary data.</text>
</comment>
<dbReference type="GO" id="GO:0016042">
    <property type="term" value="P:lipid catabolic process"/>
    <property type="evidence" value="ECO:0007669"/>
    <property type="project" value="UniProtKB-KW"/>
</dbReference>
<keyword evidence="11" id="KW-0456">Lyase</keyword>
<proteinExistence type="inferred from homology"/>
<evidence type="ECO:0000256" key="1">
    <source>
        <dbReference type="ARBA" id="ARBA00004275"/>
    </source>
</evidence>
<dbReference type="GO" id="GO:0004300">
    <property type="term" value="F:enoyl-CoA hydratase activity"/>
    <property type="evidence" value="ECO:0007669"/>
    <property type="project" value="UniProtKB-ARBA"/>
</dbReference>
<dbReference type="SUPFAM" id="SSF51735">
    <property type="entry name" value="NAD(P)-binding Rossmann-fold domains"/>
    <property type="match status" value="1"/>
</dbReference>
<dbReference type="PROSITE" id="PS00166">
    <property type="entry name" value="ENOYL_COA_HYDRATASE"/>
    <property type="match status" value="1"/>
</dbReference>
<keyword evidence="5" id="KW-0442">Lipid degradation</keyword>
<organism evidence="17 18">
    <name type="scientific">Marimonas arenosa</name>
    <dbReference type="NCBI Taxonomy" id="1795305"/>
    <lineage>
        <taxon>Bacteria</taxon>
        <taxon>Pseudomonadati</taxon>
        <taxon>Pseudomonadota</taxon>
        <taxon>Alphaproteobacteria</taxon>
        <taxon>Rhodobacterales</taxon>
        <taxon>Paracoccaceae</taxon>
        <taxon>Marimonas</taxon>
    </lineage>
</organism>
<dbReference type="Gene3D" id="3.40.50.720">
    <property type="entry name" value="NAD(P)-binding Rossmann-like Domain"/>
    <property type="match status" value="1"/>
</dbReference>
<name>A0AAE4B456_9RHOB</name>
<evidence type="ECO:0000259" key="15">
    <source>
        <dbReference type="Pfam" id="PF00725"/>
    </source>
</evidence>
<dbReference type="GO" id="GO:0070403">
    <property type="term" value="F:NAD+ binding"/>
    <property type="evidence" value="ECO:0007669"/>
    <property type="project" value="InterPro"/>
</dbReference>
<dbReference type="PANTHER" id="PTHR23309">
    <property type="entry name" value="3-HYDROXYACYL-COA DEHYROGENASE"/>
    <property type="match status" value="1"/>
</dbReference>
<gene>
    <name evidence="17" type="ORF">NO357_12505</name>
</gene>
<dbReference type="CDD" id="cd06558">
    <property type="entry name" value="crotonase-like"/>
    <property type="match status" value="1"/>
</dbReference>
<reference evidence="17" key="1">
    <citation type="submission" date="2022-07" db="EMBL/GenBank/DDBJ databases">
        <authorList>
            <person name="Otstavnykh N."/>
            <person name="Isaeva M."/>
            <person name="Bystritskaya E."/>
        </authorList>
    </citation>
    <scope>NUCLEOTIDE SEQUENCE</scope>
    <source>
        <strain evidence="17">KCTC 52189</strain>
    </source>
</reference>
<keyword evidence="8" id="KW-0443">Lipid metabolism</keyword>
<accession>A0AAE4B456</accession>
<feature type="domain" description="3-hydroxyacyl-CoA dehydrogenase NAD binding" evidence="16">
    <location>
        <begin position="297"/>
        <end position="473"/>
    </location>
</feature>
<evidence type="ECO:0000256" key="7">
    <source>
        <dbReference type="ARBA" id="ARBA00023027"/>
    </source>
</evidence>
<dbReference type="AlphaFoldDB" id="A0AAE4B456"/>
<dbReference type="InterPro" id="IPR036291">
    <property type="entry name" value="NAD(P)-bd_dom_sf"/>
</dbReference>
<dbReference type="InterPro" id="IPR029045">
    <property type="entry name" value="ClpP/crotonase-like_dom_sf"/>
</dbReference>
<keyword evidence="7" id="KW-0520">NAD</keyword>
<evidence type="ECO:0000313" key="17">
    <source>
        <dbReference type="EMBL" id="MDQ2090723.1"/>
    </source>
</evidence>
<dbReference type="Gene3D" id="1.10.1040.50">
    <property type="match status" value="1"/>
</dbReference>
<evidence type="ECO:0000313" key="18">
    <source>
        <dbReference type="Proteomes" id="UP001226762"/>
    </source>
</evidence>